<dbReference type="GO" id="GO:0009611">
    <property type="term" value="P:response to wounding"/>
    <property type="evidence" value="ECO:0007669"/>
    <property type="project" value="UniProtKB-UniRule"/>
</dbReference>
<gene>
    <name evidence="5" type="ORF">V8G54_000428</name>
</gene>
<reference evidence="5 6" key="1">
    <citation type="journal article" date="2023" name="Life. Sci Alliance">
        <title>Evolutionary insights into 3D genome organization and epigenetic landscape of Vigna mungo.</title>
        <authorList>
            <person name="Junaid A."/>
            <person name="Singh B."/>
            <person name="Bhatia S."/>
        </authorList>
    </citation>
    <scope>NUCLEOTIDE SEQUENCE [LARGE SCALE GENOMIC DNA]</scope>
    <source>
        <strain evidence="5">Urdbean</strain>
    </source>
</reference>
<dbReference type="PANTHER" id="PTHR33077">
    <property type="entry name" value="PROTEIN TIFY 4A-RELATED-RELATED"/>
    <property type="match status" value="1"/>
</dbReference>
<comment type="function">
    <text evidence="2">Repressor of jasmonate responses.</text>
</comment>
<dbReference type="EMBL" id="CP144700">
    <property type="protein sequence ID" value="WVZ21884.1"/>
    <property type="molecule type" value="Genomic_DNA"/>
</dbReference>
<evidence type="ECO:0000256" key="3">
    <source>
        <dbReference type="SAM" id="MobiDB-lite"/>
    </source>
</evidence>
<comment type="similarity">
    <text evidence="1 2">Belongs to the TIFY/JAZ family.</text>
</comment>
<feature type="region of interest" description="Disordered" evidence="3">
    <location>
        <begin position="161"/>
        <end position="258"/>
    </location>
</feature>
<feature type="compositionally biased region" description="Basic and acidic residues" evidence="3">
    <location>
        <begin position="216"/>
        <end position="225"/>
    </location>
</feature>
<name>A0AAQ3P587_VIGMU</name>
<dbReference type="InterPro" id="IPR018467">
    <property type="entry name" value="CCT_CS"/>
</dbReference>
<evidence type="ECO:0000313" key="6">
    <source>
        <dbReference type="Proteomes" id="UP001374535"/>
    </source>
</evidence>
<evidence type="ECO:0000259" key="4">
    <source>
        <dbReference type="PROSITE" id="PS51320"/>
    </source>
</evidence>
<dbReference type="AlphaFoldDB" id="A0AAQ3P587"/>
<evidence type="ECO:0000313" key="5">
    <source>
        <dbReference type="EMBL" id="WVZ21884.1"/>
    </source>
</evidence>
<dbReference type="InterPro" id="IPR010399">
    <property type="entry name" value="Tify_dom"/>
</dbReference>
<protein>
    <recommendedName>
        <fullName evidence="2">Protein TIFY</fullName>
    </recommendedName>
    <alternativeName>
        <fullName evidence="2">Jasmonate ZIM domain-containing protein</fullName>
    </alternativeName>
</protein>
<dbReference type="InterPro" id="IPR040390">
    <property type="entry name" value="TIFY/JAZ"/>
</dbReference>
<evidence type="ECO:0000256" key="2">
    <source>
        <dbReference type="RuleBase" id="RU369065"/>
    </source>
</evidence>
<dbReference type="GO" id="GO:0031347">
    <property type="term" value="P:regulation of defense response"/>
    <property type="evidence" value="ECO:0007669"/>
    <property type="project" value="UniProtKB-UniRule"/>
</dbReference>
<keyword evidence="2" id="KW-0539">Nucleus</keyword>
<accession>A0AAQ3P587</accession>
<dbReference type="GO" id="GO:0005634">
    <property type="term" value="C:nucleus"/>
    <property type="evidence" value="ECO:0007669"/>
    <property type="project" value="UniProtKB-SubCell"/>
</dbReference>
<feature type="domain" description="Tify" evidence="4">
    <location>
        <begin position="123"/>
        <end position="158"/>
    </location>
</feature>
<comment type="domain">
    <text evidence="2">The jas domain is required for interaction with COI1.</text>
</comment>
<dbReference type="Pfam" id="PF06200">
    <property type="entry name" value="tify"/>
    <property type="match status" value="1"/>
</dbReference>
<dbReference type="SMART" id="SM00979">
    <property type="entry name" value="TIFY"/>
    <property type="match status" value="1"/>
</dbReference>
<keyword evidence="6" id="KW-1185">Reference proteome</keyword>
<dbReference type="PROSITE" id="PS51320">
    <property type="entry name" value="TIFY"/>
    <property type="match status" value="1"/>
</dbReference>
<dbReference type="GO" id="GO:2000022">
    <property type="term" value="P:regulation of jasmonic acid mediated signaling pathway"/>
    <property type="evidence" value="ECO:0007669"/>
    <property type="project" value="UniProtKB-UniRule"/>
</dbReference>
<sequence length="258" mass="27956">MSSFPNTVSEGRRFGKAPEKSSFSQTCSLLSQFLKEKRASGDSNLGMGGKMEPKGRKCVKLLLMRIADGGVFCLDLEIPASTKDLFGSLQNSDGALKLSASAMDFLPQLVENPCIKKPNLRSAVPESPQMTIFYAGKMLVFDGFPPEKATEVMELATKLALDSSGGEETPPSAPVTTKELAETKVPQTNTSEAPKPGSQGVGSDMRYPRRASLLKFLEKRKERVNARGPYQLNNQKPEGSISGGDPEDQCSKQFDLNL</sequence>
<evidence type="ECO:0000256" key="1">
    <source>
        <dbReference type="ARBA" id="ARBA00008614"/>
    </source>
</evidence>
<proteinExistence type="inferred from homology"/>
<comment type="subcellular location">
    <subcellularLocation>
        <location evidence="2">Nucleus</location>
    </subcellularLocation>
</comment>
<dbReference type="PANTHER" id="PTHR33077:SF52">
    <property type="entry name" value="PROTEIN TIFY 11D"/>
    <property type="match status" value="1"/>
</dbReference>
<keyword evidence="2" id="KW-1184">Jasmonic acid signaling pathway</keyword>
<organism evidence="5 6">
    <name type="scientific">Vigna mungo</name>
    <name type="common">Black gram</name>
    <name type="synonym">Phaseolus mungo</name>
    <dbReference type="NCBI Taxonomy" id="3915"/>
    <lineage>
        <taxon>Eukaryota</taxon>
        <taxon>Viridiplantae</taxon>
        <taxon>Streptophyta</taxon>
        <taxon>Embryophyta</taxon>
        <taxon>Tracheophyta</taxon>
        <taxon>Spermatophyta</taxon>
        <taxon>Magnoliopsida</taxon>
        <taxon>eudicotyledons</taxon>
        <taxon>Gunneridae</taxon>
        <taxon>Pentapetalae</taxon>
        <taxon>rosids</taxon>
        <taxon>fabids</taxon>
        <taxon>Fabales</taxon>
        <taxon>Fabaceae</taxon>
        <taxon>Papilionoideae</taxon>
        <taxon>50 kb inversion clade</taxon>
        <taxon>NPAAA clade</taxon>
        <taxon>indigoferoid/millettioid clade</taxon>
        <taxon>Phaseoleae</taxon>
        <taxon>Vigna</taxon>
    </lineage>
</organism>
<dbReference type="Proteomes" id="UP001374535">
    <property type="component" value="Chromosome 1"/>
</dbReference>
<dbReference type="Pfam" id="PF09425">
    <property type="entry name" value="Jas_motif"/>
    <property type="match status" value="1"/>
</dbReference>